<dbReference type="InterPro" id="IPR052355">
    <property type="entry name" value="CENP-V-like"/>
</dbReference>
<sequence>MSTPSETTPTKKPGRFDPPVWRFNEDPMPNVSQTGGCHCGAVRFRVQHPVLTKQPGFHFPVKMCNCSICAHNGYLLIYPERYELEWISGEEVLVDYRFATEKKAHRFCGRCGSSICMDPQGSWSSWAGDVVGLNRLTQVRMLDEWDIADLNFHEKDGKNFIPK</sequence>
<evidence type="ECO:0000313" key="5">
    <source>
        <dbReference type="EMBL" id="ETS76092.1"/>
    </source>
</evidence>
<keyword evidence="2" id="KW-0479">Metal-binding</keyword>
<name>W3WSE1_PESFW</name>
<evidence type="ECO:0000256" key="1">
    <source>
        <dbReference type="ARBA" id="ARBA00005495"/>
    </source>
</evidence>
<dbReference type="InParanoid" id="W3WSE1"/>
<dbReference type="PANTHER" id="PTHR28620">
    <property type="entry name" value="CENTROMERE PROTEIN V"/>
    <property type="match status" value="1"/>
</dbReference>
<dbReference type="InterPro" id="IPR006913">
    <property type="entry name" value="CENP-V/GFA"/>
</dbReference>
<dbReference type="GO" id="GO:0016846">
    <property type="term" value="F:carbon-sulfur lyase activity"/>
    <property type="evidence" value="ECO:0007669"/>
    <property type="project" value="InterPro"/>
</dbReference>
<dbReference type="KEGG" id="pfy:PFICI_11479"/>
<dbReference type="RefSeq" id="XP_007838251.1">
    <property type="nucleotide sequence ID" value="XM_007840060.1"/>
</dbReference>
<keyword evidence="3" id="KW-0862">Zinc</keyword>
<protein>
    <recommendedName>
        <fullName evidence="4">CENP-V/GFA domain-containing protein</fullName>
    </recommendedName>
</protein>
<accession>W3WSE1</accession>
<dbReference type="GeneID" id="19276492"/>
<evidence type="ECO:0000256" key="2">
    <source>
        <dbReference type="ARBA" id="ARBA00022723"/>
    </source>
</evidence>
<dbReference type="OrthoDB" id="2993351at2759"/>
<dbReference type="Proteomes" id="UP000030651">
    <property type="component" value="Unassembled WGS sequence"/>
</dbReference>
<evidence type="ECO:0000259" key="4">
    <source>
        <dbReference type="PROSITE" id="PS51891"/>
    </source>
</evidence>
<dbReference type="PANTHER" id="PTHR28620:SF1">
    <property type="entry name" value="CENP-V_GFA DOMAIN-CONTAINING PROTEIN"/>
    <property type="match status" value="1"/>
</dbReference>
<dbReference type="SUPFAM" id="SSF51316">
    <property type="entry name" value="Mss4-like"/>
    <property type="match status" value="1"/>
</dbReference>
<proteinExistence type="inferred from homology"/>
<dbReference type="EMBL" id="KI912117">
    <property type="protein sequence ID" value="ETS76092.1"/>
    <property type="molecule type" value="Genomic_DNA"/>
</dbReference>
<dbReference type="InterPro" id="IPR011057">
    <property type="entry name" value="Mss4-like_sf"/>
</dbReference>
<reference evidence="6" key="1">
    <citation type="journal article" date="2015" name="BMC Genomics">
        <title>Genomic and transcriptomic analysis of the endophytic fungus Pestalotiopsis fici reveals its lifestyle and high potential for synthesis of natural products.</title>
        <authorList>
            <person name="Wang X."/>
            <person name="Zhang X."/>
            <person name="Liu L."/>
            <person name="Xiang M."/>
            <person name="Wang W."/>
            <person name="Sun X."/>
            <person name="Che Y."/>
            <person name="Guo L."/>
            <person name="Liu G."/>
            <person name="Guo L."/>
            <person name="Wang C."/>
            <person name="Yin W.B."/>
            <person name="Stadler M."/>
            <person name="Zhang X."/>
            <person name="Liu X."/>
        </authorList>
    </citation>
    <scope>NUCLEOTIDE SEQUENCE [LARGE SCALE GENOMIC DNA]</scope>
    <source>
        <strain evidence="6">W106-1 / CGMCC3.15140</strain>
    </source>
</reference>
<evidence type="ECO:0000313" key="6">
    <source>
        <dbReference type="Proteomes" id="UP000030651"/>
    </source>
</evidence>
<organism evidence="5 6">
    <name type="scientific">Pestalotiopsis fici (strain W106-1 / CGMCC3.15140)</name>
    <dbReference type="NCBI Taxonomy" id="1229662"/>
    <lineage>
        <taxon>Eukaryota</taxon>
        <taxon>Fungi</taxon>
        <taxon>Dikarya</taxon>
        <taxon>Ascomycota</taxon>
        <taxon>Pezizomycotina</taxon>
        <taxon>Sordariomycetes</taxon>
        <taxon>Xylariomycetidae</taxon>
        <taxon>Amphisphaeriales</taxon>
        <taxon>Sporocadaceae</taxon>
        <taxon>Pestalotiopsis</taxon>
    </lineage>
</organism>
<dbReference type="HOGENOM" id="CLU_055491_7_0_1"/>
<dbReference type="Gene3D" id="2.170.150.70">
    <property type="match status" value="1"/>
</dbReference>
<gene>
    <name evidence="5" type="ORF">PFICI_11479</name>
</gene>
<dbReference type="PROSITE" id="PS51891">
    <property type="entry name" value="CENP_V_GFA"/>
    <property type="match status" value="1"/>
</dbReference>
<dbReference type="AlphaFoldDB" id="W3WSE1"/>
<dbReference type="GO" id="GO:0046872">
    <property type="term" value="F:metal ion binding"/>
    <property type="evidence" value="ECO:0007669"/>
    <property type="project" value="UniProtKB-KW"/>
</dbReference>
<keyword evidence="6" id="KW-1185">Reference proteome</keyword>
<evidence type="ECO:0000256" key="3">
    <source>
        <dbReference type="ARBA" id="ARBA00022833"/>
    </source>
</evidence>
<comment type="similarity">
    <text evidence="1">Belongs to the Gfa family.</text>
</comment>
<dbReference type="OMA" id="ERYELEW"/>
<feature type="domain" description="CENP-V/GFA" evidence="4">
    <location>
        <begin position="33"/>
        <end position="146"/>
    </location>
</feature>
<dbReference type="eggNOG" id="KOG4192">
    <property type="taxonomic scope" value="Eukaryota"/>
</dbReference>
<dbReference type="Pfam" id="PF04828">
    <property type="entry name" value="GFA"/>
    <property type="match status" value="1"/>
</dbReference>